<protein>
    <submittedName>
        <fullName evidence="1">Uncharacterized protein</fullName>
    </submittedName>
</protein>
<sequence>MLRCLAKSKQKSKYLIDIRSTLYLLEKFGHHNLLFI</sequence>
<reference evidence="1" key="1">
    <citation type="journal article" date="2021" name="Proc. Natl. Acad. Sci. U.S.A.">
        <title>A Catalog of Tens of Thousands of Viruses from Human Metagenomes Reveals Hidden Associations with Chronic Diseases.</title>
        <authorList>
            <person name="Tisza M.J."/>
            <person name="Buck C.B."/>
        </authorList>
    </citation>
    <scope>NUCLEOTIDE SEQUENCE</scope>
    <source>
        <strain evidence="1">CtqPo10</strain>
    </source>
</reference>
<accession>A0A8S5SUE4</accession>
<name>A0A8S5SUE4_9CAUD</name>
<dbReference type="EMBL" id="BK032682">
    <property type="protein sequence ID" value="DAF54641.1"/>
    <property type="molecule type" value="Genomic_DNA"/>
</dbReference>
<evidence type="ECO:0000313" key="1">
    <source>
        <dbReference type="EMBL" id="DAF54641.1"/>
    </source>
</evidence>
<proteinExistence type="predicted"/>
<organism evidence="1">
    <name type="scientific">Siphoviridae sp. ctqPo10</name>
    <dbReference type="NCBI Taxonomy" id="2827948"/>
    <lineage>
        <taxon>Viruses</taxon>
        <taxon>Duplodnaviria</taxon>
        <taxon>Heunggongvirae</taxon>
        <taxon>Uroviricota</taxon>
        <taxon>Caudoviricetes</taxon>
    </lineage>
</organism>